<dbReference type="InterPro" id="IPR025200">
    <property type="entry name" value="PPK_C_dom2"/>
</dbReference>
<dbReference type="PANTHER" id="PTHR30218:SF0">
    <property type="entry name" value="POLYPHOSPHATE KINASE"/>
    <property type="match status" value="1"/>
</dbReference>
<dbReference type="Proteomes" id="UP000273977">
    <property type="component" value="Unassembled WGS sequence"/>
</dbReference>
<dbReference type="HAMAP" id="MF_00347">
    <property type="entry name" value="Polyphosphate_kinase"/>
    <property type="match status" value="1"/>
</dbReference>
<comment type="cofactor">
    <cofactor evidence="6">
        <name>Mg(2+)</name>
        <dbReference type="ChEBI" id="CHEBI:18420"/>
    </cofactor>
</comment>
<feature type="active site" description="Phosphohistidine intermediate" evidence="6">
    <location>
        <position position="443"/>
    </location>
</feature>
<dbReference type="PIRSF" id="PIRSF015589">
    <property type="entry name" value="PP_kinase"/>
    <property type="match status" value="1"/>
</dbReference>
<dbReference type="Pfam" id="PF13089">
    <property type="entry name" value="PP_kinase_N"/>
    <property type="match status" value="1"/>
</dbReference>
<feature type="binding site" evidence="6">
    <location>
        <position position="53"/>
    </location>
    <ligand>
        <name>ATP</name>
        <dbReference type="ChEBI" id="CHEBI:30616"/>
    </ligand>
</feature>
<name>A0A3N4G6C6_9LACT</name>
<dbReference type="OrthoDB" id="9761456at2"/>
<dbReference type="Gene3D" id="3.30.870.10">
    <property type="entry name" value="Endonuclease Chain A"/>
    <property type="match status" value="2"/>
</dbReference>
<feature type="domain" description="Polyphosphate kinase middle" evidence="8">
    <location>
        <begin position="129"/>
        <end position="309"/>
    </location>
</feature>
<dbReference type="NCBIfam" id="TIGR03705">
    <property type="entry name" value="poly_P_kin"/>
    <property type="match status" value="1"/>
</dbReference>
<keyword evidence="13" id="KW-1185">Reference proteome</keyword>
<feature type="binding site" evidence="6">
    <location>
        <position position="383"/>
    </location>
    <ligand>
        <name>Mg(2+)</name>
        <dbReference type="ChEBI" id="CHEBI:18420"/>
    </ligand>
</feature>
<evidence type="ECO:0000259" key="9">
    <source>
        <dbReference type="Pfam" id="PF13089"/>
    </source>
</evidence>
<dbReference type="SUPFAM" id="SSF143724">
    <property type="entry name" value="PHP14-like"/>
    <property type="match status" value="1"/>
</dbReference>
<feature type="binding site" evidence="6">
    <location>
        <position position="572"/>
    </location>
    <ligand>
        <name>ATP</name>
        <dbReference type="ChEBI" id="CHEBI:30616"/>
    </ligand>
</feature>
<dbReference type="InterPro" id="IPR025198">
    <property type="entry name" value="PPK_N_dom"/>
</dbReference>
<dbReference type="GO" id="GO:0006799">
    <property type="term" value="P:polyphosphate biosynthetic process"/>
    <property type="evidence" value="ECO:0007669"/>
    <property type="project" value="UniProtKB-UniRule"/>
</dbReference>
<keyword evidence="1 6" id="KW-0597">Phosphoprotein</keyword>
<dbReference type="NCBIfam" id="NF003920">
    <property type="entry name" value="PRK05443.2-1"/>
    <property type="match status" value="1"/>
</dbReference>
<evidence type="ECO:0000259" key="10">
    <source>
        <dbReference type="Pfam" id="PF13090"/>
    </source>
</evidence>
<dbReference type="Pfam" id="PF17941">
    <property type="entry name" value="PP_kinase_C_1"/>
    <property type="match status" value="1"/>
</dbReference>
<dbReference type="AlphaFoldDB" id="A0A3N4G6C6"/>
<comment type="function">
    <text evidence="6 7">Catalyzes the reversible transfer of the terminal phosphate of ATP to form a long-chain polyphosphate (polyP).</text>
</comment>
<dbReference type="GO" id="GO:0008976">
    <property type="term" value="F:polyphosphate kinase activity"/>
    <property type="evidence" value="ECO:0007669"/>
    <property type="project" value="UniProtKB-UniRule"/>
</dbReference>
<comment type="similarity">
    <text evidence="6 7">Belongs to the polyphosphate kinase 1 (PPK1) family.</text>
</comment>
<dbReference type="InterPro" id="IPR003414">
    <property type="entry name" value="PP_kinase"/>
</dbReference>
<gene>
    <name evidence="6" type="primary">ppk</name>
    <name evidence="12" type="ORF">EF384_08590</name>
</gene>
<accession>A0A3N4G6C6</accession>
<dbReference type="GO" id="GO:0046872">
    <property type="term" value="F:metal ion binding"/>
    <property type="evidence" value="ECO:0007669"/>
    <property type="project" value="UniProtKB-KW"/>
</dbReference>
<dbReference type="GO" id="GO:0009358">
    <property type="term" value="C:polyphosphate kinase complex"/>
    <property type="evidence" value="ECO:0007669"/>
    <property type="project" value="InterPro"/>
</dbReference>
<evidence type="ECO:0000256" key="7">
    <source>
        <dbReference type="RuleBase" id="RU003800"/>
    </source>
</evidence>
<reference evidence="12 13" key="1">
    <citation type="submission" date="2018-11" db="EMBL/GenBank/DDBJ databases">
        <title>Aerococcus sp. SJQ22, whole genome shotgun sequence.</title>
        <authorList>
            <person name="Sun L."/>
            <person name="Gao X."/>
            <person name="Chen W."/>
            <person name="Huang K."/>
        </authorList>
    </citation>
    <scope>NUCLEOTIDE SEQUENCE [LARGE SCALE GENOMIC DNA]</scope>
    <source>
        <strain evidence="12 13">SJQ22</strain>
    </source>
</reference>
<dbReference type="CDD" id="cd09165">
    <property type="entry name" value="PLDc_PaPPK1_C1_like"/>
    <property type="match status" value="1"/>
</dbReference>
<dbReference type="CDD" id="cd09168">
    <property type="entry name" value="PLDc_PaPPK1_C2_like"/>
    <property type="match status" value="1"/>
</dbReference>
<dbReference type="NCBIfam" id="NF003918">
    <property type="entry name" value="PRK05443.1-2"/>
    <property type="match status" value="1"/>
</dbReference>
<dbReference type="EC" id="2.7.4.1" evidence="6 7"/>
<dbReference type="Gene3D" id="1.20.58.310">
    <property type="entry name" value="Polyphosphate kinase N-terminal domain"/>
    <property type="match status" value="1"/>
</dbReference>
<organism evidence="12 13">
    <name type="scientific">Aerococcus agrisoli</name>
    <dbReference type="NCBI Taxonomy" id="2487350"/>
    <lineage>
        <taxon>Bacteria</taxon>
        <taxon>Bacillati</taxon>
        <taxon>Bacillota</taxon>
        <taxon>Bacilli</taxon>
        <taxon>Lactobacillales</taxon>
        <taxon>Aerococcaceae</taxon>
        <taxon>Aerococcus</taxon>
    </lineage>
</organism>
<feature type="binding site" evidence="6">
    <location>
        <position position="413"/>
    </location>
    <ligand>
        <name>Mg(2+)</name>
        <dbReference type="ChEBI" id="CHEBI:18420"/>
    </ligand>
</feature>
<keyword evidence="5 6" id="KW-0067">ATP-binding</keyword>
<dbReference type="SUPFAM" id="SSF140356">
    <property type="entry name" value="PPK N-terminal domain-like"/>
    <property type="match status" value="1"/>
</dbReference>
<dbReference type="InterPro" id="IPR036830">
    <property type="entry name" value="PP_kinase_middle_dom_sf"/>
</dbReference>
<sequence length="717" mass="83691">MTELAKLDLDNPDYYENREVSWLNFNHRVLQEAADDRNPLLERLSFLSIGTSNLDEFMMVRVAGLQDQYHLNINELDTKKQWTPEQQLIAVSEKNHENNEYQYTLYQDLKKEVENYDIHFISYNEAPEEHKEAMKKFFFNEIYPTLTPLGIDAYRPFPSLNNKLIHIFVNLSREGEQQVAIVPIPQLVNRFYHYEKDGHNYFIYLEDIVTNFIETLFTGYHIDSTFLFRVTRNADLDIQEDGAEDLLTVIEDYLVQRRNGMAVRIEVQLENNQNQEIIEGDIEYLLDELGLFERDLYFVNGPLDLTGLNDAIDVLENYFPQLRYKPFKPVYPAELQTTDLFKLAEKRDIFLHHPYDSFKPVVEFIQDAANDPNTLAIKQTLYRVSSNSPIISALKTAAERGKQVTVLVELKARFDEENNVQWAKVLEEAGCHVIYGKTHLKTHSKIAMVVKQKNGRVYRYVHLGTGNYNDKTARFYSDMGIITTNEGIAEDATDFFNYLSGYSNQPDYHYLHVSPFDIRDNYIEDIEEEIQSHKVNGNGHIIAKMNSLTSKDVIKKMYEASQAGVKVDLIIRGICCLVPGIPGVSENINVISVVGRFLEHSRIYWFKNNGDEKLFLSSADMMTRNMIRRVEIEFPVLDKNIHNEIMEILRVYLDDNTKARYKLPDCSYQYVTNDLPPVDSQQVFMKKAQQELEKSRNNVPKSKMTWFERLQHRLNKK</sequence>
<comment type="caution">
    <text evidence="12">The sequence shown here is derived from an EMBL/GenBank/DDBJ whole genome shotgun (WGS) entry which is preliminary data.</text>
</comment>
<keyword evidence="6" id="KW-0479">Metal-binding</keyword>
<feature type="domain" description="Polyphosphate kinase C-terminal" evidence="10">
    <location>
        <begin position="511"/>
        <end position="681"/>
    </location>
</feature>
<dbReference type="InterPro" id="IPR041108">
    <property type="entry name" value="PP_kinase_C_1"/>
</dbReference>
<dbReference type="SUPFAM" id="SSF56024">
    <property type="entry name" value="Phospholipase D/nuclease"/>
    <property type="match status" value="2"/>
</dbReference>
<evidence type="ECO:0000256" key="5">
    <source>
        <dbReference type="ARBA" id="ARBA00022840"/>
    </source>
</evidence>
<keyword evidence="3 6" id="KW-0547">Nucleotide-binding</keyword>
<dbReference type="Pfam" id="PF02503">
    <property type="entry name" value="PP_kinase"/>
    <property type="match status" value="1"/>
</dbReference>
<dbReference type="RefSeq" id="WP_123781157.1">
    <property type="nucleotide sequence ID" value="NZ_RKMG01000035.1"/>
</dbReference>
<dbReference type="Gene3D" id="3.30.1840.10">
    <property type="entry name" value="Polyphosphate kinase middle domain"/>
    <property type="match status" value="1"/>
</dbReference>
<keyword evidence="6" id="KW-0460">Magnesium</keyword>
<keyword evidence="4 6" id="KW-0418">Kinase</keyword>
<dbReference type="NCBIfam" id="NF003921">
    <property type="entry name" value="PRK05443.2-2"/>
    <property type="match status" value="1"/>
</dbReference>
<dbReference type="GO" id="GO:0005524">
    <property type="term" value="F:ATP binding"/>
    <property type="evidence" value="ECO:0007669"/>
    <property type="project" value="UniProtKB-KW"/>
</dbReference>
<comment type="PTM">
    <text evidence="6 7">An intermediate of this reaction is the autophosphorylated ppk in which a phosphate is covalently linked to a histidine residue through a N-P bond.</text>
</comment>
<evidence type="ECO:0000256" key="2">
    <source>
        <dbReference type="ARBA" id="ARBA00022679"/>
    </source>
</evidence>
<feature type="domain" description="Polyphosphate kinase C-terminal" evidence="11">
    <location>
        <begin position="340"/>
        <end position="504"/>
    </location>
</feature>
<feature type="binding site" evidence="6">
    <location>
        <position position="476"/>
    </location>
    <ligand>
        <name>ATP</name>
        <dbReference type="ChEBI" id="CHEBI:30616"/>
    </ligand>
</feature>
<comment type="catalytic activity">
    <reaction evidence="6 7">
        <text>[phosphate](n) + ATP = [phosphate](n+1) + ADP</text>
        <dbReference type="Rhea" id="RHEA:19573"/>
        <dbReference type="Rhea" id="RHEA-COMP:9859"/>
        <dbReference type="Rhea" id="RHEA-COMP:14280"/>
        <dbReference type="ChEBI" id="CHEBI:16838"/>
        <dbReference type="ChEBI" id="CHEBI:30616"/>
        <dbReference type="ChEBI" id="CHEBI:456216"/>
        <dbReference type="EC" id="2.7.4.1"/>
    </reaction>
</comment>
<evidence type="ECO:0000256" key="6">
    <source>
        <dbReference type="HAMAP-Rule" id="MF_00347"/>
    </source>
</evidence>
<feature type="binding site" evidence="6">
    <location>
        <position position="600"/>
    </location>
    <ligand>
        <name>ATP</name>
        <dbReference type="ChEBI" id="CHEBI:30616"/>
    </ligand>
</feature>
<evidence type="ECO:0000259" key="8">
    <source>
        <dbReference type="Pfam" id="PF02503"/>
    </source>
</evidence>
<evidence type="ECO:0000313" key="13">
    <source>
        <dbReference type="Proteomes" id="UP000273977"/>
    </source>
</evidence>
<evidence type="ECO:0000256" key="1">
    <source>
        <dbReference type="ARBA" id="ARBA00022553"/>
    </source>
</evidence>
<proteinExistence type="inferred from homology"/>
<dbReference type="NCBIfam" id="NF003917">
    <property type="entry name" value="PRK05443.1-1"/>
    <property type="match status" value="1"/>
</dbReference>
<keyword evidence="2 6" id="KW-0808">Transferase</keyword>
<evidence type="ECO:0000256" key="4">
    <source>
        <dbReference type="ARBA" id="ARBA00022777"/>
    </source>
</evidence>
<dbReference type="InterPro" id="IPR036832">
    <property type="entry name" value="PPK_N_dom_sf"/>
</dbReference>
<dbReference type="Pfam" id="PF13090">
    <property type="entry name" value="PP_kinase_C"/>
    <property type="match status" value="1"/>
</dbReference>
<evidence type="ECO:0000256" key="3">
    <source>
        <dbReference type="ARBA" id="ARBA00022741"/>
    </source>
</evidence>
<dbReference type="InterPro" id="IPR024953">
    <property type="entry name" value="PP_kinase_middle"/>
</dbReference>
<evidence type="ECO:0000259" key="11">
    <source>
        <dbReference type="Pfam" id="PF17941"/>
    </source>
</evidence>
<feature type="domain" description="Polyphosphate kinase N-terminal" evidence="9">
    <location>
        <begin position="15"/>
        <end position="120"/>
    </location>
</feature>
<protein>
    <recommendedName>
        <fullName evidence="6 7">Polyphosphate kinase</fullName>
        <ecNumber evidence="6 7">2.7.4.1</ecNumber>
    </recommendedName>
    <alternativeName>
        <fullName evidence="6">ATP-polyphosphate phosphotransferase</fullName>
    </alternativeName>
    <alternativeName>
        <fullName evidence="6">Polyphosphoric acid kinase</fullName>
    </alternativeName>
</protein>
<dbReference type="EMBL" id="RKMG01000035">
    <property type="protein sequence ID" value="RPA56947.1"/>
    <property type="molecule type" value="Genomic_DNA"/>
</dbReference>
<dbReference type="PANTHER" id="PTHR30218">
    <property type="entry name" value="POLYPHOSPHATE KINASE"/>
    <property type="match status" value="1"/>
</dbReference>
<evidence type="ECO:0000313" key="12">
    <source>
        <dbReference type="EMBL" id="RPA56947.1"/>
    </source>
</evidence>